<gene>
    <name evidence="3" type="ORF">D7318_05300</name>
    <name evidence="2" type="ORF">D7319_19250</name>
</gene>
<feature type="signal peptide" evidence="1">
    <location>
        <begin position="1"/>
        <end position="29"/>
    </location>
</feature>
<evidence type="ECO:0000313" key="4">
    <source>
        <dbReference type="Proteomes" id="UP000268652"/>
    </source>
</evidence>
<accession>A0A3A9W244</accession>
<name>A0A3A9W244_9ACTN</name>
<evidence type="ECO:0000313" key="3">
    <source>
        <dbReference type="EMBL" id="RKN26764.1"/>
    </source>
</evidence>
<dbReference type="AlphaFoldDB" id="A0A3A9W244"/>
<proteinExistence type="predicted"/>
<dbReference type="OrthoDB" id="4338412at2"/>
<reference evidence="4 5" key="1">
    <citation type="submission" date="2018-09" db="EMBL/GenBank/DDBJ databases">
        <title>Streptomyces sp. nov. DS1-2, an endophytic actinomycete isolated from roots of Dendrobium scabrilingue.</title>
        <authorList>
            <person name="Kuncharoen N."/>
            <person name="Kudo T."/>
            <person name="Ohkuma M."/>
            <person name="Yuki M."/>
            <person name="Tanasupawat S."/>
        </authorList>
    </citation>
    <scope>NUCLEOTIDE SEQUENCE [LARGE SCALE GENOMIC DNA]</scope>
    <source>
        <strain evidence="2 5">AZ1-7</strain>
        <strain evidence="3 4">DS1-2</strain>
    </source>
</reference>
<feature type="chain" id="PRO_5038894940" description="Secreted protein" evidence="1">
    <location>
        <begin position="30"/>
        <end position="105"/>
    </location>
</feature>
<evidence type="ECO:0000256" key="1">
    <source>
        <dbReference type="SAM" id="SignalP"/>
    </source>
</evidence>
<keyword evidence="4" id="KW-1185">Reference proteome</keyword>
<dbReference type="Proteomes" id="UP000268652">
    <property type="component" value="Unassembled WGS sequence"/>
</dbReference>
<evidence type="ECO:0000313" key="2">
    <source>
        <dbReference type="EMBL" id="RKN07218.1"/>
    </source>
</evidence>
<evidence type="ECO:0000313" key="5">
    <source>
        <dbReference type="Proteomes" id="UP000275024"/>
    </source>
</evidence>
<sequence>MASIRTARTLAVLASVPLCLGLAGGVAHAFADTEVDTTNAWASGNLGSLGSGVVGANDGNVATTQQSAIGSGASNESNTAGIADSPFAAIDQSDRTYTIVFGFDW</sequence>
<keyword evidence="1" id="KW-0732">Signal</keyword>
<evidence type="ECO:0008006" key="6">
    <source>
        <dbReference type="Google" id="ProtNLM"/>
    </source>
</evidence>
<protein>
    <recommendedName>
        <fullName evidence="6">Secreted protein</fullName>
    </recommendedName>
</protein>
<organism evidence="2 5">
    <name type="scientific">Streptomyces radicis</name>
    <dbReference type="NCBI Taxonomy" id="1750517"/>
    <lineage>
        <taxon>Bacteria</taxon>
        <taxon>Bacillati</taxon>
        <taxon>Actinomycetota</taxon>
        <taxon>Actinomycetes</taxon>
        <taxon>Kitasatosporales</taxon>
        <taxon>Streptomycetaceae</taxon>
        <taxon>Streptomyces</taxon>
    </lineage>
</organism>
<dbReference type="Proteomes" id="UP000275024">
    <property type="component" value="Unassembled WGS sequence"/>
</dbReference>
<comment type="caution">
    <text evidence="2">The sequence shown here is derived from an EMBL/GenBank/DDBJ whole genome shotgun (WGS) entry which is preliminary data.</text>
</comment>
<dbReference type="EMBL" id="RBDX01000016">
    <property type="protein sequence ID" value="RKN07218.1"/>
    <property type="molecule type" value="Genomic_DNA"/>
</dbReference>
<dbReference type="EMBL" id="RBDY01000002">
    <property type="protein sequence ID" value="RKN26764.1"/>
    <property type="molecule type" value="Genomic_DNA"/>
</dbReference>
<dbReference type="RefSeq" id="WP_120695638.1">
    <property type="nucleotide sequence ID" value="NZ_RBDX01000016.1"/>
</dbReference>